<dbReference type="GO" id="GO:0030001">
    <property type="term" value="P:metal ion transport"/>
    <property type="evidence" value="ECO:0007669"/>
    <property type="project" value="InterPro"/>
</dbReference>
<dbReference type="GO" id="GO:0030313">
    <property type="term" value="C:cell envelope"/>
    <property type="evidence" value="ECO:0007669"/>
    <property type="project" value="UniProtKB-SubCell"/>
</dbReference>
<dbReference type="InterPro" id="IPR050492">
    <property type="entry name" value="Bact_metal-bind_prot9"/>
</dbReference>
<feature type="region of interest" description="Disordered" evidence="7">
    <location>
        <begin position="110"/>
        <end position="147"/>
    </location>
</feature>
<dbReference type="AlphaFoldDB" id="A0AAX1F6V3"/>
<feature type="chain" id="PRO_5043612087" evidence="8">
    <location>
        <begin position="22"/>
        <end position="319"/>
    </location>
</feature>
<feature type="compositionally biased region" description="Basic residues" evidence="7">
    <location>
        <begin position="122"/>
        <end position="144"/>
    </location>
</feature>
<accession>A0AAX1F6V3</accession>
<gene>
    <name evidence="9" type="ORF">EZJ17_01955</name>
</gene>
<evidence type="ECO:0000256" key="6">
    <source>
        <dbReference type="RuleBase" id="RU003512"/>
    </source>
</evidence>
<evidence type="ECO:0000313" key="9">
    <source>
        <dbReference type="EMBL" id="QED91538.1"/>
    </source>
</evidence>
<keyword evidence="5 8" id="KW-0732">Signal</keyword>
<evidence type="ECO:0000256" key="2">
    <source>
        <dbReference type="ARBA" id="ARBA00011028"/>
    </source>
</evidence>
<evidence type="ECO:0000256" key="7">
    <source>
        <dbReference type="SAM" id="MobiDB-lite"/>
    </source>
</evidence>
<dbReference type="GO" id="GO:0007155">
    <property type="term" value="P:cell adhesion"/>
    <property type="evidence" value="ECO:0007669"/>
    <property type="project" value="InterPro"/>
</dbReference>
<dbReference type="Pfam" id="PF01297">
    <property type="entry name" value="ZnuA"/>
    <property type="match status" value="1"/>
</dbReference>
<dbReference type="InterPro" id="IPR006127">
    <property type="entry name" value="ZnuA-like"/>
</dbReference>
<dbReference type="Proteomes" id="UP000326695">
    <property type="component" value="Chromosome"/>
</dbReference>
<organism evidence="9 10">
    <name type="scientific">Eikenella exigua</name>
    <dbReference type="NCBI Taxonomy" id="2528037"/>
    <lineage>
        <taxon>Bacteria</taxon>
        <taxon>Pseudomonadati</taxon>
        <taxon>Pseudomonadota</taxon>
        <taxon>Betaproteobacteria</taxon>
        <taxon>Neisseriales</taxon>
        <taxon>Neisseriaceae</taxon>
        <taxon>Eikenella</taxon>
    </lineage>
</organism>
<evidence type="ECO:0000256" key="8">
    <source>
        <dbReference type="SAM" id="SignalP"/>
    </source>
</evidence>
<feature type="signal peptide" evidence="8">
    <location>
        <begin position="1"/>
        <end position="21"/>
    </location>
</feature>
<dbReference type="GO" id="GO:0046872">
    <property type="term" value="F:metal ion binding"/>
    <property type="evidence" value="ECO:0007669"/>
    <property type="project" value="UniProtKB-KW"/>
</dbReference>
<evidence type="ECO:0000256" key="1">
    <source>
        <dbReference type="ARBA" id="ARBA00004196"/>
    </source>
</evidence>
<protein>
    <submittedName>
        <fullName evidence="9">Metal ABC transporter substrate-binding protein</fullName>
    </submittedName>
</protein>
<evidence type="ECO:0000256" key="4">
    <source>
        <dbReference type="ARBA" id="ARBA00022723"/>
    </source>
</evidence>
<dbReference type="EMBL" id="CP038018">
    <property type="protein sequence ID" value="QED91538.1"/>
    <property type="molecule type" value="Genomic_DNA"/>
</dbReference>
<sequence length="319" mass="35737">MKLKHWKLGLIAALFSGSLYAAPVEVVSSFSILGDVAKQVGGERVNVSNLVGPDQDAHAYNLTSRDMQRIRNAKLVLVNGLGFEQAAVMRGIRQSGVPFAEATKNIQPMKAEDHDDDDHDHHHGHGHDHGHHHGHGHDHGHHHHGEFDPHVWNDPVLMKTYAQNVADALIKVDPQGRAYYQQRLSGYQARLDAMHQWAQTQFNSVPQARRKVLTGHDAFNYMGKRYRIEFIAPQGVSTEAEPSARQVSALIRQIRSQGIRAAFSENIKDSRMVERISRETGIRVNGKLYSDALSRGAPAATYEQMFRYNVNALVNAMKQ</sequence>
<keyword evidence="3 6" id="KW-0813">Transport</keyword>
<dbReference type="KEGG" id="eex:EZJ17_01955"/>
<dbReference type="SUPFAM" id="SSF53807">
    <property type="entry name" value="Helical backbone' metal receptor"/>
    <property type="match status" value="1"/>
</dbReference>
<evidence type="ECO:0000256" key="3">
    <source>
        <dbReference type="ARBA" id="ARBA00022448"/>
    </source>
</evidence>
<dbReference type="InterPro" id="IPR006129">
    <property type="entry name" value="AdhesinB"/>
</dbReference>
<name>A0AAX1F6V3_9NEIS</name>
<reference evidence="10" key="1">
    <citation type="journal article" date="2019" name="J. Anim. Genet.">
        <title>Description and whole genome sequencing of Eikenella exigua sp. nov., isolated from brain abscess and blood.</title>
        <authorList>
            <person name="Stormo K.A."/>
            <person name="Nygaard R.M."/>
            <person name="Bruvold T.S."/>
            <person name="Dimmen G."/>
            <person name="Lindemann P.C."/>
            <person name="Jordal S."/>
            <person name="Kommedal O."/>
        </authorList>
    </citation>
    <scope>NUCLEOTIDE SEQUENCE [LARGE SCALE GENOMIC DNA]</scope>
    <source>
        <strain evidence="10">PXX</strain>
    </source>
</reference>
<dbReference type="InterPro" id="IPR006128">
    <property type="entry name" value="Lipoprotein_PsaA-like"/>
</dbReference>
<evidence type="ECO:0000313" key="10">
    <source>
        <dbReference type="Proteomes" id="UP000326695"/>
    </source>
</evidence>
<dbReference type="PANTHER" id="PTHR42953:SF1">
    <property type="entry name" value="METAL-BINDING PROTEIN HI_0362-RELATED"/>
    <property type="match status" value="1"/>
</dbReference>
<dbReference type="PRINTS" id="PR00690">
    <property type="entry name" value="ADHESNFAMILY"/>
</dbReference>
<comment type="similarity">
    <text evidence="2 6">Belongs to the bacterial solute-binding protein 9 family.</text>
</comment>
<dbReference type="PRINTS" id="PR00691">
    <property type="entry name" value="ADHESINB"/>
</dbReference>
<proteinExistence type="inferred from homology"/>
<dbReference type="Gene3D" id="3.40.50.1980">
    <property type="entry name" value="Nitrogenase molybdenum iron protein domain"/>
    <property type="match status" value="2"/>
</dbReference>
<keyword evidence="10" id="KW-1185">Reference proteome</keyword>
<dbReference type="PANTHER" id="PTHR42953">
    <property type="entry name" value="HIGH-AFFINITY ZINC UPTAKE SYSTEM PROTEIN ZNUA-RELATED"/>
    <property type="match status" value="1"/>
</dbReference>
<comment type="subcellular location">
    <subcellularLocation>
        <location evidence="1">Cell envelope</location>
    </subcellularLocation>
</comment>
<keyword evidence="4" id="KW-0479">Metal-binding</keyword>
<evidence type="ECO:0000256" key="5">
    <source>
        <dbReference type="ARBA" id="ARBA00022729"/>
    </source>
</evidence>